<dbReference type="OrthoDB" id="2363659at2759"/>
<keyword evidence="1" id="KW-0880">Kelch repeat</keyword>
<evidence type="ECO:0000313" key="5">
    <source>
        <dbReference type="Proteomes" id="UP000789759"/>
    </source>
</evidence>
<dbReference type="Pfam" id="PF24681">
    <property type="entry name" value="Kelch_KLHDC2_KLHL20_DRC7"/>
    <property type="match status" value="1"/>
</dbReference>
<evidence type="ECO:0000256" key="3">
    <source>
        <dbReference type="SAM" id="Phobius"/>
    </source>
</evidence>
<dbReference type="SUPFAM" id="SSF117281">
    <property type="entry name" value="Kelch motif"/>
    <property type="match status" value="1"/>
</dbReference>
<dbReference type="PANTHER" id="PTHR46093:SF18">
    <property type="entry name" value="FIBRONECTIN TYPE-III DOMAIN-CONTAINING PROTEIN"/>
    <property type="match status" value="1"/>
</dbReference>
<accession>A0A9N9BCD7</accession>
<dbReference type="Proteomes" id="UP000789759">
    <property type="component" value="Unassembled WGS sequence"/>
</dbReference>
<dbReference type="PANTHER" id="PTHR46093">
    <property type="entry name" value="ACYL-COA-BINDING DOMAIN-CONTAINING PROTEIN 5"/>
    <property type="match status" value="1"/>
</dbReference>
<name>A0A9N9BCD7_9GLOM</name>
<keyword evidence="3" id="KW-0812">Transmembrane</keyword>
<keyword evidence="3" id="KW-0472">Membrane</keyword>
<evidence type="ECO:0000313" key="4">
    <source>
        <dbReference type="EMBL" id="CAG8561242.1"/>
    </source>
</evidence>
<dbReference type="InterPro" id="IPR015915">
    <property type="entry name" value="Kelch-typ_b-propeller"/>
</dbReference>
<evidence type="ECO:0000256" key="2">
    <source>
        <dbReference type="ARBA" id="ARBA00022737"/>
    </source>
</evidence>
<gene>
    <name evidence="4" type="ORF">CPELLU_LOCUS5210</name>
</gene>
<evidence type="ECO:0000256" key="1">
    <source>
        <dbReference type="ARBA" id="ARBA00022441"/>
    </source>
</evidence>
<dbReference type="AlphaFoldDB" id="A0A9N9BCD7"/>
<organism evidence="4 5">
    <name type="scientific">Cetraspora pellucida</name>
    <dbReference type="NCBI Taxonomy" id="1433469"/>
    <lineage>
        <taxon>Eukaryota</taxon>
        <taxon>Fungi</taxon>
        <taxon>Fungi incertae sedis</taxon>
        <taxon>Mucoromycota</taxon>
        <taxon>Glomeromycotina</taxon>
        <taxon>Glomeromycetes</taxon>
        <taxon>Diversisporales</taxon>
        <taxon>Gigasporaceae</taxon>
        <taxon>Cetraspora</taxon>
    </lineage>
</organism>
<feature type="transmembrane region" description="Helical" evidence="3">
    <location>
        <begin position="6"/>
        <end position="28"/>
    </location>
</feature>
<keyword evidence="3" id="KW-1133">Transmembrane helix</keyword>
<proteinExistence type="predicted"/>
<comment type="caution">
    <text evidence="4">The sequence shown here is derived from an EMBL/GenBank/DDBJ whole genome shotgun (WGS) entry which is preliminary data.</text>
</comment>
<feature type="non-terminal residue" evidence="4">
    <location>
        <position position="340"/>
    </location>
</feature>
<sequence>MYFSFYGFVFFINIIFTFAIFTPTGRYFHSSVLVDRKLYFSGGIEFPSINSNKFFYLDVSKPFNITDDVSIPWVDLTSTSSPSKYQDTACIGGNNHDQIFVLGGLPYNQSFVIQFDSSKQLWINITSTVNVPTNRYDISCTNFNNGLIAIFSGYSSSSTIANDLWILNTLALSWSLSNGTNAPLSRFGYCAITLPNDNILYIGGSSPANLSVYMPMNNLPLYNTKSDAWTNMSISGPTPPVRRYFSAVLSMFANLTSSSRIFILDVSRKDYYKWITEFTPNTTISNNANPTSNINPANTISSSTNTVVSDFKNLGLIIGATIGGVIFLIFLVASCIVTIK</sequence>
<protein>
    <submittedName>
        <fullName evidence="4">23351_t:CDS:1</fullName>
    </submittedName>
</protein>
<dbReference type="Gene3D" id="2.120.10.80">
    <property type="entry name" value="Kelch-type beta propeller"/>
    <property type="match status" value="2"/>
</dbReference>
<reference evidence="4" key="1">
    <citation type="submission" date="2021-06" db="EMBL/GenBank/DDBJ databases">
        <authorList>
            <person name="Kallberg Y."/>
            <person name="Tangrot J."/>
            <person name="Rosling A."/>
        </authorList>
    </citation>
    <scope>NUCLEOTIDE SEQUENCE</scope>
    <source>
        <strain evidence="4">FL966</strain>
    </source>
</reference>
<dbReference type="EMBL" id="CAJVQA010002940">
    <property type="protein sequence ID" value="CAG8561242.1"/>
    <property type="molecule type" value="Genomic_DNA"/>
</dbReference>
<feature type="transmembrane region" description="Helical" evidence="3">
    <location>
        <begin position="314"/>
        <end position="339"/>
    </location>
</feature>
<keyword evidence="2" id="KW-0677">Repeat</keyword>
<keyword evidence="5" id="KW-1185">Reference proteome</keyword>